<dbReference type="FunFam" id="3.30.200.20:FF:000432">
    <property type="entry name" value="LRR receptor-like serine/threonine-protein kinase EFR"/>
    <property type="match status" value="1"/>
</dbReference>
<dbReference type="EMBL" id="JANAVB010027532">
    <property type="protein sequence ID" value="KAJ6817983.1"/>
    <property type="molecule type" value="Genomic_DNA"/>
</dbReference>
<dbReference type="SMART" id="SM00220">
    <property type="entry name" value="S_TKc"/>
    <property type="match status" value="1"/>
</dbReference>
<organism evidence="29 30">
    <name type="scientific">Iris pallida</name>
    <name type="common">Sweet iris</name>
    <dbReference type="NCBI Taxonomy" id="29817"/>
    <lineage>
        <taxon>Eukaryota</taxon>
        <taxon>Viridiplantae</taxon>
        <taxon>Streptophyta</taxon>
        <taxon>Embryophyta</taxon>
        <taxon>Tracheophyta</taxon>
        <taxon>Spermatophyta</taxon>
        <taxon>Magnoliopsida</taxon>
        <taxon>Liliopsida</taxon>
        <taxon>Asparagales</taxon>
        <taxon>Iridaceae</taxon>
        <taxon>Iridoideae</taxon>
        <taxon>Irideae</taxon>
        <taxon>Iris</taxon>
    </lineage>
</organism>
<evidence type="ECO:0000256" key="9">
    <source>
        <dbReference type="ARBA" id="ARBA00022614"/>
    </source>
</evidence>
<proteinExistence type="inferred from homology"/>
<keyword evidence="17 27" id="KW-1133">Transmembrane helix</keyword>
<dbReference type="Proteomes" id="UP001140949">
    <property type="component" value="Unassembled WGS sequence"/>
</dbReference>
<keyword evidence="18 27" id="KW-0472">Membrane</keyword>
<keyword evidence="19 29" id="KW-0675">Receptor</keyword>
<accession>A0AAX6FNU6</accession>
<dbReference type="EC" id="2.7.11.1" evidence="5"/>
<dbReference type="InterPro" id="IPR051809">
    <property type="entry name" value="Plant_receptor-like_S/T_kinase"/>
</dbReference>
<evidence type="ECO:0000256" key="22">
    <source>
        <dbReference type="ARBA" id="ARBA00048679"/>
    </source>
</evidence>
<dbReference type="PROSITE" id="PS50011">
    <property type="entry name" value="PROTEIN_KINASE_DOM"/>
    <property type="match status" value="1"/>
</dbReference>
<dbReference type="Pfam" id="PF13855">
    <property type="entry name" value="LRR_8"/>
    <property type="match status" value="1"/>
</dbReference>
<dbReference type="InterPro" id="IPR017441">
    <property type="entry name" value="Protein_kinase_ATP_BS"/>
</dbReference>
<dbReference type="InterPro" id="IPR001611">
    <property type="entry name" value="Leu-rich_rpt"/>
</dbReference>
<reference evidence="29" key="2">
    <citation type="submission" date="2023-04" db="EMBL/GenBank/DDBJ databases">
        <authorList>
            <person name="Bruccoleri R.E."/>
            <person name="Oakeley E.J."/>
            <person name="Faust A.-M."/>
            <person name="Dessus-Babus S."/>
            <person name="Altorfer M."/>
            <person name="Burckhardt D."/>
            <person name="Oertli M."/>
            <person name="Naumann U."/>
            <person name="Petersen F."/>
            <person name="Wong J."/>
        </authorList>
    </citation>
    <scope>NUCLEOTIDE SEQUENCE</scope>
    <source>
        <strain evidence="29">GSM-AAB239-AS_SAM_17_03QT</strain>
        <tissue evidence="29">Leaf</tissue>
    </source>
</reference>
<comment type="subcellular location">
    <subcellularLocation>
        <location evidence="1">Cell membrane</location>
        <topology evidence="1">Single-pass membrane protein</topology>
    </subcellularLocation>
    <subcellularLocation>
        <location evidence="2">Endoplasmic reticulum membrane</location>
        <topology evidence="2">Single-pass membrane protein</topology>
    </subcellularLocation>
    <subcellularLocation>
        <location evidence="3">Membrane</location>
        <topology evidence="3">Single-pass type I membrane protein</topology>
    </subcellularLocation>
</comment>
<dbReference type="FunFam" id="1.10.510.10:FF:000358">
    <property type="entry name" value="Putative leucine-rich repeat receptor-like serine/threonine-protein kinase"/>
    <property type="match status" value="1"/>
</dbReference>
<evidence type="ECO:0000313" key="30">
    <source>
        <dbReference type="Proteomes" id="UP001140949"/>
    </source>
</evidence>
<dbReference type="SUPFAM" id="SSF52058">
    <property type="entry name" value="L domain-like"/>
    <property type="match status" value="2"/>
</dbReference>
<protein>
    <recommendedName>
        <fullName evidence="25">Receptor kinase-like protein Xa21</fullName>
        <ecNumber evidence="5">2.7.11.1</ecNumber>
    </recommendedName>
</protein>
<evidence type="ECO:0000256" key="8">
    <source>
        <dbReference type="ARBA" id="ARBA00022553"/>
    </source>
</evidence>
<keyword evidence="16 26" id="KW-0067">ATP-binding</keyword>
<keyword evidence="9" id="KW-0433">Leucine-rich repeat</keyword>
<evidence type="ECO:0000256" key="12">
    <source>
        <dbReference type="ARBA" id="ARBA00022729"/>
    </source>
</evidence>
<keyword evidence="6" id="KW-1003">Cell membrane</keyword>
<dbReference type="InterPro" id="IPR000719">
    <property type="entry name" value="Prot_kinase_dom"/>
</dbReference>
<dbReference type="Pfam" id="PF07714">
    <property type="entry name" value="PK_Tyr_Ser-Thr"/>
    <property type="match status" value="1"/>
</dbReference>
<dbReference type="GO" id="GO:0005789">
    <property type="term" value="C:endoplasmic reticulum membrane"/>
    <property type="evidence" value="ECO:0007669"/>
    <property type="project" value="UniProtKB-SubCell"/>
</dbReference>
<evidence type="ECO:0000256" key="6">
    <source>
        <dbReference type="ARBA" id="ARBA00022475"/>
    </source>
</evidence>
<comment type="catalytic activity">
    <reaction evidence="22">
        <text>L-seryl-[protein] + ATP = O-phospho-L-seryl-[protein] + ADP + H(+)</text>
        <dbReference type="Rhea" id="RHEA:17989"/>
        <dbReference type="Rhea" id="RHEA-COMP:9863"/>
        <dbReference type="Rhea" id="RHEA-COMP:11604"/>
        <dbReference type="ChEBI" id="CHEBI:15378"/>
        <dbReference type="ChEBI" id="CHEBI:29999"/>
        <dbReference type="ChEBI" id="CHEBI:30616"/>
        <dbReference type="ChEBI" id="CHEBI:83421"/>
        <dbReference type="ChEBI" id="CHEBI:456216"/>
        <dbReference type="EC" id="2.7.11.1"/>
    </reaction>
</comment>
<dbReference type="Gene3D" id="3.30.200.20">
    <property type="entry name" value="Phosphorylase Kinase, domain 1"/>
    <property type="match status" value="1"/>
</dbReference>
<evidence type="ECO:0000256" key="16">
    <source>
        <dbReference type="ARBA" id="ARBA00022840"/>
    </source>
</evidence>
<keyword evidence="12" id="KW-0732">Signal</keyword>
<dbReference type="FunFam" id="3.80.10.10:FF:000383">
    <property type="entry name" value="Leucine-rich repeat receptor protein kinase EMS1"/>
    <property type="match status" value="1"/>
</dbReference>
<evidence type="ECO:0000256" key="21">
    <source>
        <dbReference type="ARBA" id="ARBA00047899"/>
    </source>
</evidence>
<feature type="binding site" evidence="26">
    <location>
        <position position="727"/>
    </location>
    <ligand>
        <name>ATP</name>
        <dbReference type="ChEBI" id="CHEBI:30616"/>
    </ligand>
</feature>
<evidence type="ECO:0000256" key="18">
    <source>
        <dbReference type="ARBA" id="ARBA00023136"/>
    </source>
</evidence>
<dbReference type="PANTHER" id="PTHR27008">
    <property type="entry name" value="OS04G0122200 PROTEIN"/>
    <property type="match status" value="1"/>
</dbReference>
<evidence type="ECO:0000256" key="11">
    <source>
        <dbReference type="ARBA" id="ARBA00022692"/>
    </source>
</evidence>
<dbReference type="Pfam" id="PF00560">
    <property type="entry name" value="LRR_1"/>
    <property type="match status" value="5"/>
</dbReference>
<evidence type="ECO:0000259" key="28">
    <source>
        <dbReference type="PROSITE" id="PS50011"/>
    </source>
</evidence>
<comment type="similarity">
    <text evidence="4">Belongs to the protein kinase superfamily. Ser/Thr protein kinase family.</text>
</comment>
<dbReference type="Gene3D" id="3.80.10.10">
    <property type="entry name" value="Ribonuclease Inhibitor"/>
    <property type="match status" value="5"/>
</dbReference>
<keyword evidence="20" id="KW-0325">Glycoprotein</keyword>
<comment type="catalytic activity">
    <reaction evidence="21">
        <text>L-threonyl-[protein] + ATP = O-phospho-L-threonyl-[protein] + ADP + H(+)</text>
        <dbReference type="Rhea" id="RHEA:46608"/>
        <dbReference type="Rhea" id="RHEA-COMP:11060"/>
        <dbReference type="Rhea" id="RHEA-COMP:11605"/>
        <dbReference type="ChEBI" id="CHEBI:15378"/>
        <dbReference type="ChEBI" id="CHEBI:30013"/>
        <dbReference type="ChEBI" id="CHEBI:30616"/>
        <dbReference type="ChEBI" id="CHEBI:61977"/>
        <dbReference type="ChEBI" id="CHEBI:456216"/>
        <dbReference type="EC" id="2.7.11.1"/>
    </reaction>
</comment>
<comment type="function">
    <text evidence="23">Receptor kinase that detects X.oryzae pv. oryzae protein Ax21 to promote innate immunity. Following X.oryzae pv. oryzae protein Ax21 detection, undergoes cleavage, releasing the processed protein kinase Xa21 chain.</text>
</comment>
<keyword evidence="8" id="KW-0597">Phosphoprotein</keyword>
<sequence length="1017" mass="111468">MSAPAAILPPKHNNNLTDRSSLLLFKSKMISLDPHGVLAAWNDTLPFCRWQGVVCGRRHPDRVVLLNLTSLDLVGTIPPHLANLTFLRRIFLSSNHFHGRIPQELSRLSRLQILDHSNNSLSGMIMSELSHCLGLQTIKLSYNMLGGYIPSEFSSLPSLYRLDLSNNGITGQIPESLANTSSLKSLGLSYNLLSGGIPVSLGKLSKLTFLNLGGNNLEGSIPPSLWNLSSLGGLGLAHNQLKGSLPQDLGQGLPHLKHLATNSNKLHGSIPMSLSNSLQLSLIQLQNNNFNGRIPPNLGSLQHLRILLLYGNQLEAREPLDWSFLTSLNNCTILEVLQIDQNNLRGLLPKSIANISVTLQILTMATNSIEGSIPPEFGNIVCLTTINLGFNHFSGRIPASIGLLKNLHTLELYFNNFSGEIPSTIGNLSQLNELYIEFNSFSGSIPVSLGHCKSLVGLNLAYNSLTGMIPKEVISISSLGIGLIFEENLLTDTIPLEVGSLVNVGILSLSGNKLSGEIPKSLGKCHLLQILHLGRNFFEGSIPTSLSALRGLQELDLSQNNLSGKIPTFLGDFPGLHNLNLSFNNFEGEVPRKGVFVNKSGISVLGNDKLCGGDPILHLPICALSGPKKIHKSPKLAVIISIFSGFLCLFLLFLFVASCRWIRQRSRRKPTENYTVKEQHISISYAELVKATNGFSEENLIGSGNYGSVYRGTLDDHENDAKVIAVKVFNLQQLGALKSFVAECDAYRNIRHRNLIKILTACSSVDFKGNDFKAMVFEFKHNGSLESWLHPEGNDPFGRKTLKLTHRINIAIDVASALEYLHHHGQAPIIHCDLKPSNILLDDDMTALVSDFGLARFINESTTSSTSSFGIKGTFGYIAPEYGMTNKVSTHGDVYSYGILLMELFTGKRPTDGAFKEGQTLRTFVNDGFSEGLINTMDEFLLANEVQASDHSQSINHAKAFECVSLVLRIGLLCTNDLPTERMEIKKVRNELNEIKNKFFGRDNDAENCNKVNSTSI</sequence>
<reference evidence="29" key="1">
    <citation type="journal article" date="2023" name="GigaByte">
        <title>Genome assembly of the bearded iris, Iris pallida Lam.</title>
        <authorList>
            <person name="Bruccoleri R.E."/>
            <person name="Oakeley E.J."/>
            <person name="Faust A.M.E."/>
            <person name="Altorfer M."/>
            <person name="Dessus-Babus S."/>
            <person name="Burckhardt D."/>
            <person name="Oertli M."/>
            <person name="Naumann U."/>
            <person name="Petersen F."/>
            <person name="Wong J."/>
        </authorList>
    </citation>
    <scope>NUCLEOTIDE SEQUENCE</scope>
    <source>
        <strain evidence="29">GSM-AAB239-AS_SAM_17_03QT</strain>
    </source>
</reference>
<evidence type="ECO:0000256" key="2">
    <source>
        <dbReference type="ARBA" id="ARBA00004389"/>
    </source>
</evidence>
<evidence type="ECO:0000256" key="7">
    <source>
        <dbReference type="ARBA" id="ARBA00022527"/>
    </source>
</evidence>
<dbReference type="PANTHER" id="PTHR27008:SF591">
    <property type="entry name" value="OS12G0498650 PROTEIN"/>
    <property type="match status" value="1"/>
</dbReference>
<dbReference type="FunFam" id="3.80.10.10:FF:000288">
    <property type="entry name" value="LRR receptor-like serine/threonine-protein kinase EFR"/>
    <property type="match status" value="1"/>
</dbReference>
<evidence type="ECO:0000256" key="19">
    <source>
        <dbReference type="ARBA" id="ARBA00023170"/>
    </source>
</evidence>
<dbReference type="FunFam" id="3.80.10.10:FF:000400">
    <property type="entry name" value="Nuclear pore complex protein NUP107"/>
    <property type="match status" value="1"/>
</dbReference>
<dbReference type="PROSITE" id="PS00108">
    <property type="entry name" value="PROTEIN_KINASE_ST"/>
    <property type="match status" value="1"/>
</dbReference>
<name>A0AAX6FNU6_IRIPA</name>
<keyword evidence="11 27" id="KW-0812">Transmembrane</keyword>
<comment type="function">
    <text evidence="24">The processed protein kinase Xa21 chain released by protein cleavage after X.oryzae pv. oryzae protein Ax21 detection translocates into the nucleus where it can bind and regulate WRKY62, a transcription factor. Confers resistance to the bacterial pathogen X.oryzae pv. oryzae (Xoo).</text>
</comment>
<evidence type="ECO:0000256" key="24">
    <source>
        <dbReference type="ARBA" id="ARBA00056628"/>
    </source>
</evidence>
<dbReference type="GO" id="GO:0004674">
    <property type="term" value="F:protein serine/threonine kinase activity"/>
    <property type="evidence" value="ECO:0007669"/>
    <property type="project" value="UniProtKB-KW"/>
</dbReference>
<dbReference type="Pfam" id="PF08263">
    <property type="entry name" value="LRRNT_2"/>
    <property type="match status" value="1"/>
</dbReference>
<dbReference type="AlphaFoldDB" id="A0AAX6FNU6"/>
<keyword evidence="10" id="KW-0808">Transferase</keyword>
<evidence type="ECO:0000256" key="5">
    <source>
        <dbReference type="ARBA" id="ARBA00012513"/>
    </source>
</evidence>
<dbReference type="InterPro" id="IPR003591">
    <property type="entry name" value="Leu-rich_rpt_typical-subtyp"/>
</dbReference>
<dbReference type="GO" id="GO:0005886">
    <property type="term" value="C:plasma membrane"/>
    <property type="evidence" value="ECO:0007669"/>
    <property type="project" value="UniProtKB-SubCell"/>
</dbReference>
<gene>
    <name evidence="29" type="ORF">M6B38_408710</name>
</gene>
<evidence type="ECO:0000256" key="17">
    <source>
        <dbReference type="ARBA" id="ARBA00022989"/>
    </source>
</evidence>
<dbReference type="SUPFAM" id="SSF56112">
    <property type="entry name" value="Protein kinase-like (PK-like)"/>
    <property type="match status" value="1"/>
</dbReference>
<keyword evidence="13" id="KW-0677">Repeat</keyword>
<evidence type="ECO:0000256" key="4">
    <source>
        <dbReference type="ARBA" id="ARBA00008684"/>
    </source>
</evidence>
<evidence type="ECO:0000256" key="20">
    <source>
        <dbReference type="ARBA" id="ARBA00023180"/>
    </source>
</evidence>
<evidence type="ECO:0000256" key="13">
    <source>
        <dbReference type="ARBA" id="ARBA00022737"/>
    </source>
</evidence>
<dbReference type="GO" id="GO:0005524">
    <property type="term" value="F:ATP binding"/>
    <property type="evidence" value="ECO:0007669"/>
    <property type="project" value="UniProtKB-UniRule"/>
</dbReference>
<keyword evidence="30" id="KW-1185">Reference proteome</keyword>
<dbReference type="InterPro" id="IPR011009">
    <property type="entry name" value="Kinase-like_dom_sf"/>
</dbReference>
<evidence type="ECO:0000256" key="27">
    <source>
        <dbReference type="SAM" id="Phobius"/>
    </source>
</evidence>
<evidence type="ECO:0000256" key="1">
    <source>
        <dbReference type="ARBA" id="ARBA00004162"/>
    </source>
</evidence>
<evidence type="ECO:0000256" key="26">
    <source>
        <dbReference type="PROSITE-ProRule" id="PRU10141"/>
    </source>
</evidence>
<evidence type="ECO:0000256" key="10">
    <source>
        <dbReference type="ARBA" id="ARBA00022679"/>
    </source>
</evidence>
<feature type="domain" description="Protein kinase" evidence="28">
    <location>
        <begin position="695"/>
        <end position="960"/>
    </location>
</feature>
<keyword evidence="15 29" id="KW-0418">Kinase</keyword>
<feature type="transmembrane region" description="Helical" evidence="27">
    <location>
        <begin position="636"/>
        <end position="659"/>
    </location>
</feature>
<dbReference type="InterPro" id="IPR008271">
    <property type="entry name" value="Ser/Thr_kinase_AS"/>
</dbReference>
<evidence type="ECO:0000313" key="29">
    <source>
        <dbReference type="EMBL" id="KAJ6817983.1"/>
    </source>
</evidence>
<evidence type="ECO:0000256" key="3">
    <source>
        <dbReference type="ARBA" id="ARBA00004479"/>
    </source>
</evidence>
<evidence type="ECO:0000256" key="14">
    <source>
        <dbReference type="ARBA" id="ARBA00022741"/>
    </source>
</evidence>
<evidence type="ECO:0000256" key="23">
    <source>
        <dbReference type="ARBA" id="ARBA00054320"/>
    </source>
</evidence>
<evidence type="ECO:0000256" key="15">
    <source>
        <dbReference type="ARBA" id="ARBA00022777"/>
    </source>
</evidence>
<dbReference type="InterPro" id="IPR032675">
    <property type="entry name" value="LRR_dom_sf"/>
</dbReference>
<evidence type="ECO:0000256" key="25">
    <source>
        <dbReference type="ARBA" id="ARBA00072040"/>
    </source>
</evidence>
<dbReference type="InterPro" id="IPR001245">
    <property type="entry name" value="Ser-Thr/Tyr_kinase_cat_dom"/>
</dbReference>
<dbReference type="InterPro" id="IPR013210">
    <property type="entry name" value="LRR_N_plant-typ"/>
</dbReference>
<dbReference type="SMART" id="SM00369">
    <property type="entry name" value="LRR_TYP"/>
    <property type="match status" value="9"/>
</dbReference>
<keyword evidence="7" id="KW-0723">Serine/threonine-protein kinase</keyword>
<comment type="caution">
    <text evidence="29">The sequence shown here is derived from an EMBL/GenBank/DDBJ whole genome shotgun (WGS) entry which is preliminary data.</text>
</comment>
<keyword evidence="14 26" id="KW-0547">Nucleotide-binding</keyword>
<dbReference type="Gene3D" id="1.10.510.10">
    <property type="entry name" value="Transferase(Phosphotransferase) domain 1"/>
    <property type="match status" value="1"/>
</dbReference>
<dbReference type="PROSITE" id="PS00107">
    <property type="entry name" value="PROTEIN_KINASE_ATP"/>
    <property type="match status" value="1"/>
</dbReference>